<dbReference type="AlphaFoldDB" id="A0A6I2R8P8"/>
<dbReference type="Proteomes" id="UP000429811">
    <property type="component" value="Unassembled WGS sequence"/>
</dbReference>
<comment type="caution">
    <text evidence="1">The sequence shown here is derived from an EMBL/GenBank/DDBJ whole genome shotgun (WGS) entry which is preliminary data.</text>
</comment>
<dbReference type="EMBL" id="WKPR01000007">
    <property type="protein sequence ID" value="MSB19642.1"/>
    <property type="molecule type" value="Genomic_DNA"/>
</dbReference>
<dbReference type="InterPro" id="IPR058705">
    <property type="entry name" value="A_ENA"/>
</dbReference>
<dbReference type="Proteomes" id="UP000434475">
    <property type="component" value="Unassembled WGS sequence"/>
</dbReference>
<gene>
    <name evidence="2" type="ORF">GKE90_05255</name>
    <name evidence="1" type="ORF">GKE97_08930</name>
</gene>
<evidence type="ECO:0000313" key="1">
    <source>
        <dbReference type="EMBL" id="MSB19642.1"/>
    </source>
</evidence>
<evidence type="ECO:0000313" key="3">
    <source>
        <dbReference type="Proteomes" id="UP000429811"/>
    </source>
</evidence>
<protein>
    <submittedName>
        <fullName evidence="1">Uncharacterized protein</fullName>
    </submittedName>
</protein>
<name>A0A6I2R8P8_FLAPL</name>
<dbReference type="EMBL" id="WKPO01000005">
    <property type="protein sequence ID" value="MSB48111.1"/>
    <property type="molecule type" value="Genomic_DNA"/>
</dbReference>
<proteinExistence type="predicted"/>
<evidence type="ECO:0000313" key="4">
    <source>
        <dbReference type="Proteomes" id="UP000434475"/>
    </source>
</evidence>
<dbReference type="Pfam" id="PF26595">
    <property type="entry name" value="A_ENA"/>
    <property type="match status" value="1"/>
</dbReference>
<organism evidence="1 4">
    <name type="scientific">Flavonifractor plautii</name>
    <name type="common">Fusobacterium plautii</name>
    <dbReference type="NCBI Taxonomy" id="292800"/>
    <lineage>
        <taxon>Bacteria</taxon>
        <taxon>Bacillati</taxon>
        <taxon>Bacillota</taxon>
        <taxon>Clostridia</taxon>
        <taxon>Eubacteriales</taxon>
        <taxon>Oscillospiraceae</taxon>
        <taxon>Flavonifractor</taxon>
    </lineage>
</organism>
<reference evidence="3 4" key="1">
    <citation type="journal article" date="2019" name="Nat. Med.">
        <title>A library of human gut bacterial isolates paired with longitudinal multiomics data enables mechanistic microbiome research.</title>
        <authorList>
            <person name="Poyet M."/>
            <person name="Groussin M."/>
            <person name="Gibbons S.M."/>
            <person name="Avila-Pacheco J."/>
            <person name="Jiang X."/>
            <person name="Kearney S.M."/>
            <person name="Perrotta A.R."/>
            <person name="Berdy B."/>
            <person name="Zhao S."/>
            <person name="Lieberman T.D."/>
            <person name="Swanson P.K."/>
            <person name="Smith M."/>
            <person name="Roesemann S."/>
            <person name="Alexander J.E."/>
            <person name="Rich S.A."/>
            <person name="Livny J."/>
            <person name="Vlamakis H."/>
            <person name="Clish C."/>
            <person name="Bullock K."/>
            <person name="Deik A."/>
            <person name="Scott J."/>
            <person name="Pierce K.A."/>
            <person name="Xavier R.J."/>
            <person name="Alm E.J."/>
        </authorList>
    </citation>
    <scope>NUCLEOTIDE SEQUENCE [LARGE SCALE GENOMIC DNA]</scope>
    <source>
        <strain evidence="1 4">BIOML-A2</strain>
        <strain evidence="2 3">BIOML-A5</strain>
    </source>
</reference>
<accession>A0A6I2R8P8</accession>
<evidence type="ECO:0000313" key="2">
    <source>
        <dbReference type="EMBL" id="MSB48111.1"/>
    </source>
</evidence>
<sequence length="284" mass="30814">MSMPSFPPNGADMTQEEALTMIIASIAMEELALSHILNAEGEKLQYILGTLPGTSPCACPHDVLAVNKSVTALVEAVTQNQMLLKNKLAQVLEFCPLPSPPPPACKPEPGPTPCPSPCRPDPCVSQCPVSCSPPHPVSHQVLSCEKSAVQLIGLRERMLWNPDCRLCWRQRSRSGKDICLDERTPAQIQLDPGKTYAVQYALNVCATSPEEGTILLRQSPCGAFTDAMPLHFSIGHPAHGQQTLHYVSVMHPCINNGYSVKLSLMLDAKAPLYVEQAVMDVVEL</sequence>